<dbReference type="PANTHER" id="PTHR15034">
    <property type="entry name" value="DEATH DOMAIN-CONTAINING PROTEIN CRADD"/>
    <property type="match status" value="1"/>
</dbReference>
<feature type="coiled-coil region" evidence="1">
    <location>
        <begin position="404"/>
        <end position="442"/>
    </location>
</feature>
<evidence type="ECO:0000256" key="1">
    <source>
        <dbReference type="SAM" id="Coils"/>
    </source>
</evidence>
<evidence type="ECO:0000256" key="2">
    <source>
        <dbReference type="SAM" id="MobiDB-lite"/>
    </source>
</evidence>
<dbReference type="GO" id="GO:0042981">
    <property type="term" value="P:regulation of apoptotic process"/>
    <property type="evidence" value="ECO:0007669"/>
    <property type="project" value="InterPro"/>
</dbReference>
<dbReference type="PROSITE" id="PS50209">
    <property type="entry name" value="CARD"/>
    <property type="match status" value="2"/>
</dbReference>
<dbReference type="EMBL" id="LSMT01000182">
    <property type="protein sequence ID" value="PFX24237.1"/>
    <property type="molecule type" value="Genomic_DNA"/>
</dbReference>
<evidence type="ECO:0000313" key="4">
    <source>
        <dbReference type="EMBL" id="PFX24237.1"/>
    </source>
</evidence>
<sequence>MKGGRGMSGMHIEVLYRQWEVITKDLEVKKILPSLLSREIISGEDMNLIENEATRKDKNNALLKILQKKDSDAFDGFVDSLRRSQEFLAFGLWQEEKKEYKKEQNALISRLKSCLKARSDIYDMKTTLEKHFEEETGRRSRLLSSRSKTPRERILSARGYTAFPVVMDINLKAGVSFETLYEENRRGIDDAISGAVLNPSSDDPVVKQISCSDKNLRVKMLYRLDESLLSFHNKYEQTQAKIRGELKKFGIHEMIHFTIENQGQLERKMEEIRLVERALMKGGRGMSGMHIEVLYRQWEVITKDLEVKKILPSLLSREIISGEDMNLIENEATRKDKNNALLKILQKKDSDAFDGFVDSLRRSQEFLAFGLWQEEKKEYKKEQNALISRLNSCLKARSDIYDMKTTLEKDFEEETENMEKETNKLKERVEDLEKELDERKTIMGKGNVNSCSPQDESVGKTGGIPGEQENERENQSELVEISTVIREGCEKLQNEVTEKCSAIIEMILHKKNCRGKKVPEKVKRLEEECQGLHDVIKEREDETKKCNLELKAVLEEKAVLVERYLKTQKENDLLQKKYQNLKAKFWEDRKALETLFRDDRDKTKKHANELAELKAASRKARLHRQNLKEMQRKAEETTKECFKEKESLTSEIKRLRSQLESELKNHIVTTEKLKEELREVRKLNEQAQNKLEHKQSLRSPSTLPAVDHEEGQKKKQKTRGISSARPLFSGKVSHFLITARGNCNSVICYGIIQPTENPTILRT</sequence>
<keyword evidence="1" id="KW-0175">Coiled coil</keyword>
<dbReference type="PANTHER" id="PTHR15034:SF5">
    <property type="entry name" value="DEATH DOMAIN-CONTAINING PROTEIN CRADD"/>
    <property type="match status" value="1"/>
</dbReference>
<comment type="caution">
    <text evidence="4">The sequence shown here is derived from an EMBL/GenBank/DDBJ whole genome shotgun (WGS) entry which is preliminary data.</text>
</comment>
<evidence type="ECO:0000259" key="3">
    <source>
        <dbReference type="PROSITE" id="PS50209"/>
    </source>
</evidence>
<dbReference type="Proteomes" id="UP000225706">
    <property type="component" value="Unassembled WGS sequence"/>
</dbReference>
<dbReference type="InterPro" id="IPR011029">
    <property type="entry name" value="DEATH-like_dom_sf"/>
</dbReference>
<proteinExistence type="predicted"/>
<dbReference type="AlphaFoldDB" id="A0A2B4S6M9"/>
<accession>A0A2B4S6M9</accession>
<feature type="region of interest" description="Disordered" evidence="2">
    <location>
        <begin position="444"/>
        <end position="476"/>
    </location>
</feature>
<dbReference type="GO" id="GO:0002020">
    <property type="term" value="F:protease binding"/>
    <property type="evidence" value="ECO:0007669"/>
    <property type="project" value="InterPro"/>
</dbReference>
<dbReference type="Gene3D" id="1.10.533.10">
    <property type="entry name" value="Death Domain, Fas"/>
    <property type="match status" value="2"/>
</dbReference>
<organism evidence="4 5">
    <name type="scientific">Stylophora pistillata</name>
    <name type="common">Smooth cauliflower coral</name>
    <dbReference type="NCBI Taxonomy" id="50429"/>
    <lineage>
        <taxon>Eukaryota</taxon>
        <taxon>Metazoa</taxon>
        <taxon>Cnidaria</taxon>
        <taxon>Anthozoa</taxon>
        <taxon>Hexacorallia</taxon>
        <taxon>Scleractinia</taxon>
        <taxon>Astrocoeniina</taxon>
        <taxon>Pocilloporidae</taxon>
        <taxon>Stylophora</taxon>
    </lineage>
</organism>
<name>A0A2B4S6M9_STYPI</name>
<dbReference type="STRING" id="50429.A0A2B4S6M9"/>
<dbReference type="GO" id="GO:0070513">
    <property type="term" value="F:death domain binding"/>
    <property type="evidence" value="ECO:0007669"/>
    <property type="project" value="InterPro"/>
</dbReference>
<dbReference type="CDD" id="cd01671">
    <property type="entry name" value="CARD"/>
    <property type="match status" value="2"/>
</dbReference>
<dbReference type="InterPro" id="IPR001315">
    <property type="entry name" value="CARD"/>
</dbReference>
<feature type="region of interest" description="Disordered" evidence="2">
    <location>
        <begin position="688"/>
        <end position="723"/>
    </location>
</feature>
<keyword evidence="5" id="KW-1185">Reference proteome</keyword>
<dbReference type="OrthoDB" id="1357022at2759"/>
<dbReference type="SMART" id="SM00114">
    <property type="entry name" value="CARD"/>
    <property type="match status" value="2"/>
</dbReference>
<protein>
    <recommendedName>
        <fullName evidence="3">CARD domain-containing protein</fullName>
    </recommendedName>
</protein>
<dbReference type="Pfam" id="PF00619">
    <property type="entry name" value="CARD"/>
    <property type="match status" value="2"/>
</dbReference>
<dbReference type="SUPFAM" id="SSF47986">
    <property type="entry name" value="DEATH domain"/>
    <property type="match status" value="2"/>
</dbReference>
<reference evidence="5" key="1">
    <citation type="journal article" date="2017" name="bioRxiv">
        <title>Comparative analysis of the genomes of Stylophora pistillata and Acropora digitifera provides evidence for extensive differences between species of corals.</title>
        <authorList>
            <person name="Voolstra C.R."/>
            <person name="Li Y."/>
            <person name="Liew Y.J."/>
            <person name="Baumgarten S."/>
            <person name="Zoccola D."/>
            <person name="Flot J.-F."/>
            <person name="Tambutte S."/>
            <person name="Allemand D."/>
            <person name="Aranda M."/>
        </authorList>
    </citation>
    <scope>NUCLEOTIDE SEQUENCE [LARGE SCALE GENOMIC DNA]</scope>
</reference>
<dbReference type="InterPro" id="IPR037939">
    <property type="entry name" value="CRADD"/>
</dbReference>
<feature type="domain" description="CARD" evidence="3">
    <location>
        <begin position="7"/>
        <end position="96"/>
    </location>
</feature>
<evidence type="ECO:0000313" key="5">
    <source>
        <dbReference type="Proteomes" id="UP000225706"/>
    </source>
</evidence>
<gene>
    <name evidence="4" type="ORF">AWC38_SpisGene11189</name>
</gene>
<feature type="domain" description="CARD" evidence="3">
    <location>
        <begin position="286"/>
        <end position="375"/>
    </location>
</feature>
<feature type="coiled-coil region" evidence="1">
    <location>
        <begin position="522"/>
        <end position="584"/>
    </location>
</feature>